<feature type="domain" description="Conserved oligomeric Golgi complex subunit 4 C-terminal" evidence="1">
    <location>
        <begin position="16"/>
        <end position="266"/>
    </location>
</feature>
<dbReference type="Gene3D" id="1.10.287.1060">
    <property type="entry name" value="ESAT-6-like"/>
    <property type="match status" value="1"/>
</dbReference>
<evidence type="ECO:0000313" key="2">
    <source>
        <dbReference type="EMBL" id="CAD9820140.1"/>
    </source>
</evidence>
<dbReference type="PANTHER" id="PTHR24016">
    <property type="entry name" value="CONSERVED OLIGOMERIC GOLGI COMPLEX SUBUNIT 4"/>
    <property type="match status" value="1"/>
</dbReference>
<dbReference type="EMBL" id="HBHQ01017880">
    <property type="protein sequence ID" value="CAD9820140.1"/>
    <property type="molecule type" value="Transcribed_RNA"/>
</dbReference>
<sequence length="292" mass="32445">MMRYRVELGIARACANLNDLEVAVDYTQRLENKFLVEIDSSYPSCHETEQLRMCVKSLGSATDSFKLASNNSVEQLVSTIMTRVRIIANDAMGTDGAASASYLSSTVIGGGKATDRSTVRMNYDLDDEAYELAQVSEGYLSRLCSSIDELIEPLRVHLVPRLSDAVVLGVLSGASKRMEATMRRSRFTALGALSMDSDIRYFLNFAKERLDSPDMSSNVAICKACKPLARLSQIALLMNVDDLEDVVDLISVSKRKNNWDLNLEDAKAFLSLRVDFEGRKVNDLLRISDEQE</sequence>
<protein>
    <recommendedName>
        <fullName evidence="1">Conserved oligomeric Golgi complex subunit 4 C-terminal domain-containing protein</fullName>
    </recommendedName>
</protein>
<evidence type="ECO:0000259" key="1">
    <source>
        <dbReference type="Pfam" id="PF20662"/>
    </source>
</evidence>
<dbReference type="Gene3D" id="1.20.58.1970">
    <property type="match status" value="1"/>
</dbReference>
<reference evidence="2" key="1">
    <citation type="submission" date="2021-01" db="EMBL/GenBank/DDBJ databases">
        <authorList>
            <person name="Corre E."/>
            <person name="Pelletier E."/>
            <person name="Niang G."/>
            <person name="Scheremetjew M."/>
            <person name="Finn R."/>
            <person name="Kale V."/>
            <person name="Holt S."/>
            <person name="Cochrane G."/>
            <person name="Meng A."/>
            <person name="Brown T."/>
            <person name="Cohen L."/>
        </authorList>
    </citation>
    <scope>NUCLEOTIDE SEQUENCE</scope>
    <source>
        <strain evidence="2">CCMP2084</strain>
    </source>
</reference>
<dbReference type="Pfam" id="PF20662">
    <property type="entry name" value="COG4_C"/>
    <property type="match status" value="1"/>
</dbReference>
<dbReference type="AlphaFoldDB" id="A0A7S2UHQ0"/>
<organism evidence="2">
    <name type="scientific">Attheya septentrionalis</name>
    <dbReference type="NCBI Taxonomy" id="420275"/>
    <lineage>
        <taxon>Eukaryota</taxon>
        <taxon>Sar</taxon>
        <taxon>Stramenopiles</taxon>
        <taxon>Ochrophyta</taxon>
        <taxon>Bacillariophyta</taxon>
        <taxon>Coscinodiscophyceae</taxon>
        <taxon>Chaetocerotophycidae</taxon>
        <taxon>Chaetocerotales</taxon>
        <taxon>Attheyaceae</taxon>
        <taxon>Attheya</taxon>
    </lineage>
</organism>
<dbReference type="InterPro" id="IPR048684">
    <property type="entry name" value="COG4_C"/>
</dbReference>
<accession>A0A7S2UHQ0</accession>
<proteinExistence type="predicted"/>
<dbReference type="PANTHER" id="PTHR24016:SF0">
    <property type="entry name" value="CONSERVED OLIGOMERIC GOLGI COMPLEX SUBUNIT 4"/>
    <property type="match status" value="1"/>
</dbReference>
<name>A0A7S2UHQ0_9STRA</name>
<gene>
    <name evidence="2" type="ORF">ASEP1449_LOCUS11973</name>
</gene>
<dbReference type="InterPro" id="IPR048682">
    <property type="entry name" value="COG4"/>
</dbReference>